<dbReference type="InterPro" id="IPR004119">
    <property type="entry name" value="EcKL"/>
</dbReference>
<dbReference type="InterPro" id="IPR015897">
    <property type="entry name" value="CHK_kinase-like"/>
</dbReference>
<name>A0AAN7SC93_9COLE</name>
<evidence type="ECO:0000259" key="2">
    <source>
        <dbReference type="SMART" id="SM00587"/>
    </source>
</evidence>
<sequence length="437" mass="51027">MLPILEDSEFNLDEIPSDDDDDADIFNTDDSESEKSSDGDTEEDCDIHNYTMEVSDGTEKGQNFLTIISQVVVNGYNSKGNAVQKSFIVKSSPFTEATAKINDLLQDAFIREVYIYVKLFREFRLIQQEKNITDPFKSYPEYFTSSLQNCGESIVLQDLKAYGYKHWNRENPTDFNHAVLLMKEYGRFHALSFAIRDQKPQLFEDIIENTRLSWFHNLNQKVIHDLSKDRVEQALNTLNPIEDKLVYDKFKQFSENMFEVLLECIDVTSASQYDVVNHVDCSLSNFMFKYEDQEDPHKPTSICFLDWQLSYLCSPAIDISTAIFSSTDKKLRDEHYNDLIQEYYNSLCLMLEKLGTDAKDTLPFTVLQQHLKKYSILGLYMSTLLVYVQSMKKEEIPNMANDTTQFRFKLNDFKKYNTRMRDIILDFDAFGYNFSFD</sequence>
<feature type="region of interest" description="Disordered" evidence="1">
    <location>
        <begin position="1"/>
        <end position="44"/>
    </location>
</feature>
<dbReference type="Pfam" id="PF02958">
    <property type="entry name" value="EcKL"/>
    <property type="match status" value="1"/>
</dbReference>
<dbReference type="SMART" id="SM00587">
    <property type="entry name" value="CHK"/>
    <property type="match status" value="1"/>
</dbReference>
<protein>
    <recommendedName>
        <fullName evidence="2">CHK kinase-like domain-containing protein</fullName>
    </recommendedName>
</protein>
<dbReference type="PANTHER" id="PTHR11012">
    <property type="entry name" value="PROTEIN KINASE-LIKE DOMAIN-CONTAINING"/>
    <property type="match status" value="1"/>
</dbReference>
<evidence type="ECO:0000256" key="1">
    <source>
        <dbReference type="SAM" id="MobiDB-lite"/>
    </source>
</evidence>
<comment type="caution">
    <text evidence="3">The sequence shown here is derived from an EMBL/GenBank/DDBJ whole genome shotgun (WGS) entry which is preliminary data.</text>
</comment>
<gene>
    <name evidence="3" type="ORF">RN001_000492</name>
</gene>
<feature type="domain" description="CHK kinase-like" evidence="2">
    <location>
        <begin position="154"/>
        <end position="353"/>
    </location>
</feature>
<evidence type="ECO:0000313" key="4">
    <source>
        <dbReference type="Proteomes" id="UP001353858"/>
    </source>
</evidence>
<dbReference type="Proteomes" id="UP001353858">
    <property type="component" value="Unassembled WGS sequence"/>
</dbReference>
<reference evidence="4" key="1">
    <citation type="submission" date="2023-01" db="EMBL/GenBank/DDBJ databases">
        <title>Key to firefly adult light organ development and bioluminescence: homeobox transcription factors regulate luciferase expression and transportation to peroxisome.</title>
        <authorList>
            <person name="Fu X."/>
        </authorList>
    </citation>
    <scope>NUCLEOTIDE SEQUENCE [LARGE SCALE GENOMIC DNA]</scope>
</reference>
<feature type="compositionally biased region" description="Acidic residues" evidence="1">
    <location>
        <begin position="1"/>
        <end position="32"/>
    </location>
</feature>
<organism evidence="3 4">
    <name type="scientific">Aquatica leii</name>
    <dbReference type="NCBI Taxonomy" id="1421715"/>
    <lineage>
        <taxon>Eukaryota</taxon>
        <taxon>Metazoa</taxon>
        <taxon>Ecdysozoa</taxon>
        <taxon>Arthropoda</taxon>
        <taxon>Hexapoda</taxon>
        <taxon>Insecta</taxon>
        <taxon>Pterygota</taxon>
        <taxon>Neoptera</taxon>
        <taxon>Endopterygota</taxon>
        <taxon>Coleoptera</taxon>
        <taxon>Polyphaga</taxon>
        <taxon>Elateriformia</taxon>
        <taxon>Elateroidea</taxon>
        <taxon>Lampyridae</taxon>
        <taxon>Luciolinae</taxon>
        <taxon>Aquatica</taxon>
    </lineage>
</organism>
<evidence type="ECO:0000313" key="3">
    <source>
        <dbReference type="EMBL" id="KAK4884221.1"/>
    </source>
</evidence>
<dbReference type="InterPro" id="IPR011009">
    <property type="entry name" value="Kinase-like_dom_sf"/>
</dbReference>
<dbReference type="PANTHER" id="PTHR11012:SF30">
    <property type="entry name" value="PROTEIN KINASE-LIKE DOMAIN-CONTAINING"/>
    <property type="match status" value="1"/>
</dbReference>
<proteinExistence type="predicted"/>
<dbReference type="SUPFAM" id="SSF56112">
    <property type="entry name" value="Protein kinase-like (PK-like)"/>
    <property type="match status" value="1"/>
</dbReference>
<dbReference type="Gene3D" id="3.90.1200.10">
    <property type="match status" value="1"/>
</dbReference>
<accession>A0AAN7SC93</accession>
<dbReference type="AlphaFoldDB" id="A0AAN7SC93"/>
<dbReference type="EMBL" id="JARPUR010000001">
    <property type="protein sequence ID" value="KAK4884221.1"/>
    <property type="molecule type" value="Genomic_DNA"/>
</dbReference>
<keyword evidence="4" id="KW-1185">Reference proteome</keyword>